<dbReference type="InterPro" id="IPR016181">
    <property type="entry name" value="Acyl_CoA_acyltransferase"/>
</dbReference>
<accession>A0A934IQU2</accession>
<name>A0A934IQU2_9HYPH</name>
<protein>
    <submittedName>
        <fullName evidence="2">GNAT family N-acetyltransferase</fullName>
    </submittedName>
</protein>
<dbReference type="AlphaFoldDB" id="A0A934IQU2"/>
<dbReference type="GO" id="GO:0016747">
    <property type="term" value="F:acyltransferase activity, transferring groups other than amino-acyl groups"/>
    <property type="evidence" value="ECO:0007669"/>
    <property type="project" value="InterPro"/>
</dbReference>
<organism evidence="2 3">
    <name type="scientific">Acuticoccus mangrovi</name>
    <dbReference type="NCBI Taxonomy" id="2796142"/>
    <lineage>
        <taxon>Bacteria</taxon>
        <taxon>Pseudomonadati</taxon>
        <taxon>Pseudomonadota</taxon>
        <taxon>Alphaproteobacteria</taxon>
        <taxon>Hyphomicrobiales</taxon>
        <taxon>Amorphaceae</taxon>
        <taxon>Acuticoccus</taxon>
    </lineage>
</organism>
<evidence type="ECO:0000259" key="1">
    <source>
        <dbReference type="PROSITE" id="PS51186"/>
    </source>
</evidence>
<comment type="caution">
    <text evidence="2">The sequence shown here is derived from an EMBL/GenBank/DDBJ whole genome shotgun (WGS) entry which is preliminary data.</text>
</comment>
<feature type="domain" description="N-acetyltransferase" evidence="1">
    <location>
        <begin position="6"/>
        <end position="189"/>
    </location>
</feature>
<dbReference type="Gene3D" id="3.40.630.30">
    <property type="match status" value="1"/>
</dbReference>
<dbReference type="SUPFAM" id="SSF55729">
    <property type="entry name" value="Acyl-CoA N-acyltransferases (Nat)"/>
    <property type="match status" value="1"/>
</dbReference>
<gene>
    <name evidence="2" type="ORF">JCR33_14600</name>
</gene>
<dbReference type="Pfam" id="PF00583">
    <property type="entry name" value="Acetyltransf_1"/>
    <property type="match status" value="1"/>
</dbReference>
<dbReference type="InterPro" id="IPR000182">
    <property type="entry name" value="GNAT_dom"/>
</dbReference>
<dbReference type="Proteomes" id="UP000609531">
    <property type="component" value="Unassembled WGS sequence"/>
</dbReference>
<evidence type="ECO:0000313" key="2">
    <source>
        <dbReference type="EMBL" id="MBJ3776933.1"/>
    </source>
</evidence>
<dbReference type="EMBL" id="JAEKJA010000011">
    <property type="protein sequence ID" value="MBJ3776933.1"/>
    <property type="molecule type" value="Genomic_DNA"/>
</dbReference>
<evidence type="ECO:0000313" key="3">
    <source>
        <dbReference type="Proteomes" id="UP000609531"/>
    </source>
</evidence>
<reference evidence="2" key="1">
    <citation type="submission" date="2020-12" db="EMBL/GenBank/DDBJ databases">
        <title>Bacterial taxonomy.</title>
        <authorList>
            <person name="Pan X."/>
        </authorList>
    </citation>
    <scope>NUCLEOTIDE SEQUENCE</scope>
    <source>
        <strain evidence="2">B2012</strain>
    </source>
</reference>
<dbReference type="RefSeq" id="WP_198882825.1">
    <property type="nucleotide sequence ID" value="NZ_JAEKJA010000011.1"/>
</dbReference>
<sequence>MDSASLTFAPVDAARFADIERLFGPKGASDGCWCRYWSDPARVWREGTAGERHDAFAAEVASEAPVGLIAYDGETPVGWCRITPRAAVPRFNTTRTGRPDGDIDDVWALTCFYIARTWRGQGLMRRLAEEAVAYAAAHGARAVEAAPIEPKRPLMWGEGYVGIASSLAAAGFEEVERRTPIRPFMRYRV</sequence>
<dbReference type="CDD" id="cd04301">
    <property type="entry name" value="NAT_SF"/>
    <property type="match status" value="1"/>
</dbReference>
<proteinExistence type="predicted"/>
<dbReference type="PROSITE" id="PS51186">
    <property type="entry name" value="GNAT"/>
    <property type="match status" value="1"/>
</dbReference>
<keyword evidence="3" id="KW-1185">Reference proteome</keyword>